<dbReference type="AlphaFoldDB" id="A0A3A8ERJ0"/>
<gene>
    <name evidence="1" type="ORF">D7V32_08535</name>
</gene>
<organism evidence="1 2">
    <name type="scientific">Acinetobacter tianfuensis</name>
    <dbReference type="NCBI Taxonomy" id="2419603"/>
    <lineage>
        <taxon>Bacteria</taxon>
        <taxon>Pseudomonadati</taxon>
        <taxon>Pseudomonadota</taxon>
        <taxon>Gammaproteobacteria</taxon>
        <taxon>Moraxellales</taxon>
        <taxon>Moraxellaceae</taxon>
        <taxon>Acinetobacter</taxon>
    </lineage>
</organism>
<protein>
    <submittedName>
        <fullName evidence="1">Uncharacterized protein</fullName>
    </submittedName>
</protein>
<dbReference type="OrthoDB" id="6708454at2"/>
<accession>A0A3A8ERJ0</accession>
<dbReference type="Proteomes" id="UP000282388">
    <property type="component" value="Unassembled WGS sequence"/>
</dbReference>
<reference evidence="1 2" key="1">
    <citation type="submission" date="2018-09" db="EMBL/GenBank/DDBJ databases">
        <title>The draft genome of Acinetobacter spp. strains.</title>
        <authorList>
            <person name="Qin J."/>
            <person name="Feng Y."/>
            <person name="Zong Z."/>
        </authorList>
    </citation>
    <scope>NUCLEOTIDE SEQUENCE [LARGE SCALE GENOMIC DNA]</scope>
    <source>
        <strain evidence="1 2">WCHAc060012</strain>
    </source>
</reference>
<evidence type="ECO:0000313" key="2">
    <source>
        <dbReference type="Proteomes" id="UP000282388"/>
    </source>
</evidence>
<sequence>MEDQNSPQIAGFIFVRHIRACGMCTLGAKRFFMNYGLSSAEVQEFYKNGMSVEKFNELFGHDPMAQQVIRKAQDEEKEINGRL</sequence>
<proteinExistence type="predicted"/>
<keyword evidence="2" id="KW-1185">Reference proteome</keyword>
<comment type="caution">
    <text evidence="1">The sequence shown here is derived from an EMBL/GenBank/DDBJ whole genome shotgun (WGS) entry which is preliminary data.</text>
</comment>
<dbReference type="RefSeq" id="WP_120402466.1">
    <property type="nucleotide sequence ID" value="NZ_RAXV01000015.1"/>
</dbReference>
<name>A0A3A8ERJ0_9GAMM</name>
<dbReference type="EMBL" id="RAXV01000015">
    <property type="protein sequence ID" value="RKG31501.1"/>
    <property type="molecule type" value="Genomic_DNA"/>
</dbReference>
<evidence type="ECO:0000313" key="1">
    <source>
        <dbReference type="EMBL" id="RKG31501.1"/>
    </source>
</evidence>